<organism evidence="2 3">
    <name type="scientific">Glaciecola petra</name>
    <dbReference type="NCBI Taxonomy" id="3075602"/>
    <lineage>
        <taxon>Bacteria</taxon>
        <taxon>Pseudomonadati</taxon>
        <taxon>Pseudomonadota</taxon>
        <taxon>Gammaproteobacteria</taxon>
        <taxon>Alteromonadales</taxon>
        <taxon>Alteromonadaceae</taxon>
        <taxon>Glaciecola</taxon>
    </lineage>
</organism>
<dbReference type="EMBL" id="JAVRHX010000001">
    <property type="protein sequence ID" value="MDT0593532.1"/>
    <property type="molecule type" value="Genomic_DNA"/>
</dbReference>
<evidence type="ECO:0000313" key="3">
    <source>
        <dbReference type="Proteomes" id="UP001253545"/>
    </source>
</evidence>
<evidence type="ECO:0000313" key="2">
    <source>
        <dbReference type="EMBL" id="MDT0593532.1"/>
    </source>
</evidence>
<dbReference type="SUPFAM" id="SSF101327">
    <property type="entry name" value="YgfB-like"/>
    <property type="match status" value="1"/>
</dbReference>
<keyword evidence="3" id="KW-1185">Reference proteome</keyword>
<name>A0ABU2ZLN5_9ALTE</name>
<dbReference type="NCBIfam" id="TIGR02292">
    <property type="entry name" value="ygfB_yecA"/>
    <property type="match status" value="1"/>
</dbReference>
<protein>
    <submittedName>
        <fullName evidence="2">UPF0149 family protein</fullName>
    </submittedName>
</protein>
<dbReference type="Gene3D" id="1.20.120.740">
    <property type="entry name" value="YgfB uncharacterised protein family UPF0149, PF03695"/>
    <property type="match status" value="1"/>
</dbReference>
<evidence type="ECO:0000256" key="1">
    <source>
        <dbReference type="ARBA" id="ARBA00038308"/>
    </source>
</evidence>
<dbReference type="PANTHER" id="PTHR37528">
    <property type="entry name" value="UPF0149 PROTEIN YGFB"/>
    <property type="match status" value="1"/>
</dbReference>
<comment type="similarity">
    <text evidence="1">Belongs to the UPF0149 family.</text>
</comment>
<dbReference type="Pfam" id="PF03695">
    <property type="entry name" value="UPF0149"/>
    <property type="match status" value="1"/>
</dbReference>
<dbReference type="Proteomes" id="UP001253545">
    <property type="component" value="Unassembled WGS sequence"/>
</dbReference>
<dbReference type="PANTHER" id="PTHR37528:SF1">
    <property type="entry name" value="UPF0149 PROTEIN YGFB"/>
    <property type="match status" value="1"/>
</dbReference>
<proteinExistence type="inferred from homology"/>
<gene>
    <name evidence="2" type="ORF">RM552_01580</name>
</gene>
<dbReference type="InterPro" id="IPR036255">
    <property type="entry name" value="YgfB-like_sf"/>
</dbReference>
<sequence>MSNNYNSYESISTILQQHDVVVDAAEIQGILCGMLAGGMDLDDREWTNALNDVVNQGDKMHPKVIDQTTQMYDKLCQEFVEADFALKMCLPNDDEPLNERGKALVSWVQGFMLGFGLQQQDLSNCSEEVKEALDDFSQISKMDEEMTDDEESEQAFFEVVEYVRIGTMLCFNEMGKSLLDSRQQAPVIH</sequence>
<comment type="caution">
    <text evidence="2">The sequence shown here is derived from an EMBL/GenBank/DDBJ whole genome shotgun (WGS) entry which is preliminary data.</text>
</comment>
<dbReference type="InterPro" id="IPR011978">
    <property type="entry name" value="YgfB-like"/>
</dbReference>
<reference evidence="2 3" key="1">
    <citation type="submission" date="2023-09" db="EMBL/GenBank/DDBJ databases">
        <authorList>
            <person name="Rey-Velasco X."/>
        </authorList>
    </citation>
    <scope>NUCLEOTIDE SEQUENCE [LARGE SCALE GENOMIC DNA]</scope>
    <source>
        <strain evidence="2 3">P117</strain>
    </source>
</reference>
<dbReference type="RefSeq" id="WP_311367041.1">
    <property type="nucleotide sequence ID" value="NZ_JAVRHX010000001.1"/>
</dbReference>
<accession>A0ABU2ZLN5</accession>